<protein>
    <recommendedName>
        <fullName evidence="2">dUTP diphosphatase</fullName>
        <ecNumber evidence="2">3.6.1.23</ecNumber>
    </recommendedName>
</protein>
<name>A0A7H9EID2_9LACO</name>
<dbReference type="InterPro" id="IPR029054">
    <property type="entry name" value="dUTPase-like"/>
</dbReference>
<proteinExistence type="inferred from homology"/>
<accession>A0A7H9EID2</accession>
<dbReference type="GO" id="GO:0000287">
    <property type="term" value="F:magnesium ion binding"/>
    <property type="evidence" value="ECO:0007669"/>
    <property type="project" value="InterPro"/>
</dbReference>
<dbReference type="Pfam" id="PF00692">
    <property type="entry name" value="dUTPase"/>
    <property type="match status" value="1"/>
</dbReference>
<dbReference type="CDD" id="cd07557">
    <property type="entry name" value="trimeric_dUTPase"/>
    <property type="match status" value="1"/>
</dbReference>
<dbReference type="PANTHER" id="PTHR11241:SF0">
    <property type="entry name" value="DEOXYURIDINE 5'-TRIPHOSPHATE NUCLEOTIDOHYDROLASE"/>
    <property type="match status" value="1"/>
</dbReference>
<gene>
    <name evidence="7" type="ORF">GTO87_01600</name>
</gene>
<comment type="catalytic activity">
    <reaction evidence="5">
        <text>dUTP + H2O = dUMP + diphosphate + H(+)</text>
        <dbReference type="Rhea" id="RHEA:10248"/>
        <dbReference type="ChEBI" id="CHEBI:15377"/>
        <dbReference type="ChEBI" id="CHEBI:15378"/>
        <dbReference type="ChEBI" id="CHEBI:33019"/>
        <dbReference type="ChEBI" id="CHEBI:61555"/>
        <dbReference type="ChEBI" id="CHEBI:246422"/>
        <dbReference type="EC" id="3.6.1.23"/>
    </reaction>
</comment>
<evidence type="ECO:0000256" key="3">
    <source>
        <dbReference type="ARBA" id="ARBA00022801"/>
    </source>
</evidence>
<dbReference type="InterPro" id="IPR036157">
    <property type="entry name" value="dUTPase-like_sf"/>
</dbReference>
<evidence type="ECO:0000256" key="4">
    <source>
        <dbReference type="ARBA" id="ARBA00023080"/>
    </source>
</evidence>
<evidence type="ECO:0000313" key="7">
    <source>
        <dbReference type="EMBL" id="QLL77426.1"/>
    </source>
</evidence>
<dbReference type="PANTHER" id="PTHR11241">
    <property type="entry name" value="DEOXYURIDINE 5'-TRIPHOSPHATE NUCLEOTIDOHYDROLASE"/>
    <property type="match status" value="1"/>
</dbReference>
<dbReference type="GO" id="GO:0004170">
    <property type="term" value="F:dUTP diphosphatase activity"/>
    <property type="evidence" value="ECO:0007669"/>
    <property type="project" value="UniProtKB-EC"/>
</dbReference>
<reference evidence="7 8" key="1">
    <citation type="submission" date="2020-01" db="EMBL/GenBank/DDBJ databases">
        <title>Complete and circular genome sequences of six lactobacillus isolates from horses.</title>
        <authorList>
            <person name="Hassan H.M."/>
        </authorList>
    </citation>
    <scope>NUCLEOTIDE SEQUENCE [LARGE SCALE GENOMIC DNA]</scope>
    <source>
        <strain evidence="7 8">1A</strain>
    </source>
</reference>
<comment type="similarity">
    <text evidence="1">Belongs to the dUTPase family.</text>
</comment>
<keyword evidence="4" id="KW-0546">Nucleotide metabolism</keyword>
<dbReference type="RefSeq" id="WP_180849288.1">
    <property type="nucleotide sequence ID" value="NZ_CP047418.1"/>
</dbReference>
<dbReference type="InterPro" id="IPR033704">
    <property type="entry name" value="dUTPase_trimeric"/>
</dbReference>
<feature type="domain" description="dUTPase-like" evidence="6">
    <location>
        <begin position="74"/>
        <end position="177"/>
    </location>
</feature>
<dbReference type="Gene3D" id="2.70.40.10">
    <property type="match status" value="1"/>
</dbReference>
<dbReference type="Proteomes" id="UP000510886">
    <property type="component" value="Chromosome"/>
</dbReference>
<dbReference type="GO" id="GO:0046081">
    <property type="term" value="P:dUTP catabolic process"/>
    <property type="evidence" value="ECO:0007669"/>
    <property type="project" value="InterPro"/>
</dbReference>
<dbReference type="GO" id="GO:0006226">
    <property type="term" value="P:dUMP biosynthetic process"/>
    <property type="evidence" value="ECO:0007669"/>
    <property type="project" value="InterPro"/>
</dbReference>
<dbReference type="EMBL" id="CP047418">
    <property type="protein sequence ID" value="QLL77426.1"/>
    <property type="molecule type" value="Genomic_DNA"/>
</dbReference>
<dbReference type="EC" id="3.6.1.23" evidence="2"/>
<keyword evidence="3" id="KW-0378">Hydrolase</keyword>
<dbReference type="SUPFAM" id="SSF51283">
    <property type="entry name" value="dUTPase-like"/>
    <property type="match status" value="1"/>
</dbReference>
<evidence type="ECO:0000259" key="6">
    <source>
        <dbReference type="Pfam" id="PF00692"/>
    </source>
</evidence>
<evidence type="ECO:0000256" key="2">
    <source>
        <dbReference type="ARBA" id="ARBA00012379"/>
    </source>
</evidence>
<dbReference type="AlphaFoldDB" id="A0A7H9EID2"/>
<evidence type="ECO:0000256" key="5">
    <source>
        <dbReference type="ARBA" id="ARBA00047686"/>
    </source>
</evidence>
<organism evidence="7 8">
    <name type="scientific">Ligilactobacillus saerimneri</name>
    <dbReference type="NCBI Taxonomy" id="228229"/>
    <lineage>
        <taxon>Bacteria</taxon>
        <taxon>Bacillati</taxon>
        <taxon>Bacillota</taxon>
        <taxon>Bacilli</taxon>
        <taxon>Lactobacillales</taxon>
        <taxon>Lactobacillaceae</taxon>
        <taxon>Ligilactobacillus</taxon>
    </lineage>
</organism>
<evidence type="ECO:0000313" key="8">
    <source>
        <dbReference type="Proteomes" id="UP000510886"/>
    </source>
</evidence>
<dbReference type="KEGG" id="lsw:GTO87_01600"/>
<dbReference type="InterPro" id="IPR008181">
    <property type="entry name" value="dUTPase"/>
</dbReference>
<evidence type="ECO:0000256" key="1">
    <source>
        <dbReference type="ARBA" id="ARBA00006581"/>
    </source>
</evidence>
<sequence length="178" mass="20186">MKRGFQVVSKYKNEDIKLPIRATKNAAGYDFFAAEDFVLPSIWKMNFIKLLWRIRKEKTLRPEDYTNAADDLRPLLVPTGIKAYMQPDEYLLLANRSSSPLKRGLILPNGVGIVDSDYYNNESNEGEIFFQLVNLGPKDYHIKKGDRLGQGIFMSYLQADGEEQPLGERTGGFGSSGR</sequence>